<dbReference type="EMBL" id="FN595767">
    <property type="protein sequence ID" value="CBI29136.3"/>
    <property type="molecule type" value="Genomic_DNA"/>
</dbReference>
<reference evidence="3" key="1">
    <citation type="journal article" date="2007" name="Nature">
        <title>The grapevine genome sequence suggests ancestral hexaploidization in major angiosperm phyla.</title>
        <authorList>
            <consortium name="The French-Italian Public Consortium for Grapevine Genome Characterization."/>
            <person name="Jaillon O."/>
            <person name="Aury J.-M."/>
            <person name="Noel B."/>
            <person name="Policriti A."/>
            <person name="Clepet C."/>
            <person name="Casagrande A."/>
            <person name="Choisne N."/>
            <person name="Aubourg S."/>
            <person name="Vitulo N."/>
            <person name="Jubin C."/>
            <person name="Vezzi A."/>
            <person name="Legeai F."/>
            <person name="Hugueney P."/>
            <person name="Dasilva C."/>
            <person name="Horner D."/>
            <person name="Mica E."/>
            <person name="Jublot D."/>
            <person name="Poulain J."/>
            <person name="Bruyere C."/>
            <person name="Billault A."/>
            <person name="Segurens B."/>
            <person name="Gouyvenoux M."/>
            <person name="Ugarte E."/>
            <person name="Cattonaro F."/>
            <person name="Anthouard V."/>
            <person name="Vico V."/>
            <person name="Del Fabbro C."/>
            <person name="Alaux M."/>
            <person name="Di Gaspero G."/>
            <person name="Dumas V."/>
            <person name="Felice N."/>
            <person name="Paillard S."/>
            <person name="Juman I."/>
            <person name="Moroldo M."/>
            <person name="Scalabrin S."/>
            <person name="Canaguier A."/>
            <person name="Le Clainche I."/>
            <person name="Malacrida G."/>
            <person name="Durand E."/>
            <person name="Pesole G."/>
            <person name="Laucou V."/>
            <person name="Chatelet P."/>
            <person name="Merdinoglu D."/>
            <person name="Delledonne M."/>
            <person name="Pezzotti M."/>
            <person name="Lecharny A."/>
            <person name="Scarpelli C."/>
            <person name="Artiguenave F."/>
            <person name="Pe M.E."/>
            <person name="Valle G."/>
            <person name="Morgante M."/>
            <person name="Caboche M."/>
            <person name="Adam-Blondon A.-F."/>
            <person name="Weissenbach J."/>
            <person name="Quetier F."/>
            <person name="Wincker P."/>
        </authorList>
    </citation>
    <scope>NUCLEOTIDE SEQUENCE [LARGE SCALE GENOMIC DNA]</scope>
    <source>
        <strain evidence="3">cv. Pinot noir / PN40024</strain>
    </source>
</reference>
<feature type="region of interest" description="Disordered" evidence="1">
    <location>
        <begin position="1"/>
        <end position="22"/>
    </location>
</feature>
<organism evidence="2 3">
    <name type="scientific">Vitis vinifera</name>
    <name type="common">Grape</name>
    <dbReference type="NCBI Taxonomy" id="29760"/>
    <lineage>
        <taxon>Eukaryota</taxon>
        <taxon>Viridiplantae</taxon>
        <taxon>Streptophyta</taxon>
        <taxon>Embryophyta</taxon>
        <taxon>Tracheophyta</taxon>
        <taxon>Spermatophyta</taxon>
        <taxon>Magnoliopsida</taxon>
        <taxon>eudicotyledons</taxon>
        <taxon>Gunneridae</taxon>
        <taxon>Pentapetalae</taxon>
        <taxon>rosids</taxon>
        <taxon>Vitales</taxon>
        <taxon>Vitaceae</taxon>
        <taxon>Viteae</taxon>
        <taxon>Vitis</taxon>
    </lineage>
</organism>
<dbReference type="PaxDb" id="29760-VIT_13s0047g00470.t01"/>
<dbReference type="AlphaFoldDB" id="D7TFA1"/>
<accession>D7TFA1</accession>
<dbReference type="InParanoid" id="D7TFA1"/>
<gene>
    <name evidence="2" type="ordered locus">VIT_13s0047g00470</name>
</gene>
<proteinExistence type="predicted"/>
<protein>
    <submittedName>
        <fullName evidence="2">Uncharacterized protein</fullName>
    </submittedName>
</protein>
<name>D7TFA1_VITVI</name>
<dbReference type="Proteomes" id="UP000009183">
    <property type="component" value="Chromosome 13"/>
</dbReference>
<evidence type="ECO:0000313" key="3">
    <source>
        <dbReference type="Proteomes" id="UP000009183"/>
    </source>
</evidence>
<feature type="compositionally biased region" description="Polar residues" evidence="1">
    <location>
        <begin position="1"/>
        <end position="15"/>
    </location>
</feature>
<evidence type="ECO:0000256" key="1">
    <source>
        <dbReference type="SAM" id="MobiDB-lite"/>
    </source>
</evidence>
<dbReference type="HOGENOM" id="CLU_3425432_0_0_1"/>
<keyword evidence="3" id="KW-1185">Reference proteome</keyword>
<evidence type="ECO:0000313" key="2">
    <source>
        <dbReference type="EMBL" id="CBI29136.3"/>
    </source>
</evidence>
<sequence length="22" mass="2504">MFLLSTNPCPVNHQNLPKLHSL</sequence>